<dbReference type="Proteomes" id="UP000539052">
    <property type="component" value="Unassembled WGS sequence"/>
</dbReference>
<accession>A0ABX1W4A2</accession>
<dbReference type="InterPro" id="IPR008983">
    <property type="entry name" value="Tumour_necrosis_fac-like_dom"/>
</dbReference>
<comment type="caution">
    <text evidence="2">The sequence shown here is derived from an EMBL/GenBank/DDBJ whole genome shotgun (WGS) entry which is preliminary data.</text>
</comment>
<feature type="non-terminal residue" evidence="2">
    <location>
        <position position="169"/>
    </location>
</feature>
<gene>
    <name evidence="2" type="ORF">G9470_26680</name>
</gene>
<dbReference type="RefSeq" id="WP_170824353.1">
    <property type="nucleotide sequence ID" value="NZ_JAAOXG010000107.1"/>
</dbReference>
<sequence length="169" mass="16896">MANNALQIELNTATTVAAGANVPFDTIVYSSGTISYNPATGVITFNEAGRYVLDWWLATQSSQSTNGTAFALSSSQGDLLEGNSPIKTGEVYGIGIIDVIAAPVTVSLVNISTATVFFSLIVPLKGTLVVVQDDNGLTGPTGATGPTGDTGPTGPTGAAGLTGPTGDTG</sequence>
<feature type="region of interest" description="Disordered" evidence="1">
    <location>
        <begin position="138"/>
        <end position="169"/>
    </location>
</feature>
<evidence type="ECO:0000313" key="2">
    <source>
        <dbReference type="EMBL" id="NNJ33338.1"/>
    </source>
</evidence>
<proteinExistence type="predicted"/>
<protein>
    <submittedName>
        <fullName evidence="2">Collagen-like protein</fullName>
    </submittedName>
</protein>
<keyword evidence="3" id="KW-1185">Reference proteome</keyword>
<evidence type="ECO:0000256" key="1">
    <source>
        <dbReference type="SAM" id="MobiDB-lite"/>
    </source>
</evidence>
<dbReference type="Gene3D" id="2.60.120.40">
    <property type="match status" value="1"/>
</dbReference>
<dbReference type="EMBL" id="JAAOXG010000107">
    <property type="protein sequence ID" value="NNJ33338.1"/>
    <property type="molecule type" value="Genomic_DNA"/>
</dbReference>
<reference evidence="2 3" key="1">
    <citation type="submission" date="2020-03" db="EMBL/GenBank/DDBJ databases">
        <title>Genome Sequence of industrial isolate, B5A.</title>
        <authorList>
            <person name="Sharma S."/>
            <person name="Patil P.B."/>
            <person name="Korpole S."/>
        </authorList>
    </citation>
    <scope>NUCLEOTIDE SEQUENCE [LARGE SCALE GENOMIC DNA]</scope>
    <source>
        <strain evidence="2 3">PI-S10-B5A</strain>
    </source>
</reference>
<name>A0ABX1W4A2_9FIRM</name>
<evidence type="ECO:0000313" key="3">
    <source>
        <dbReference type="Proteomes" id="UP000539052"/>
    </source>
</evidence>
<organism evidence="2 3">
    <name type="scientific">Lacrimispora defluvii</name>
    <dbReference type="NCBI Taxonomy" id="2719233"/>
    <lineage>
        <taxon>Bacteria</taxon>
        <taxon>Bacillati</taxon>
        <taxon>Bacillota</taxon>
        <taxon>Clostridia</taxon>
        <taxon>Lachnospirales</taxon>
        <taxon>Lachnospiraceae</taxon>
        <taxon>Lacrimispora</taxon>
    </lineage>
</organism>